<sequence>MHGRAISLARGSRRDGGDQRGNADEYRHRHPAVSARLQDSRADGRRKTAQGKTDLGADRHAGQAHPGIEHFTVQGWPDAVRRTIHNTGQQQAEHEDERDIGLADAPQVRPDQACRAQRAEDEHRFAADAVRQGGERRDRGQGDDIRQDQHGQHGSAGDVHGVDCIGQREHAEDGAHHRDLGRKDDTRQAFLVFAQQHRQRQPGLLVRFFLFEGGRLGQGAAHPDAHQHHDRAQEKRNAPAPGQQLFFRQRRDRQEHQGRQDQAGLGTAQGEAGEKGAPMRRRMLQRHRIGAGLLACRRHPLQHAQHHQHDRRADADLSIGRQQADQESGDSHQQQGEREHFLAPVPVADMAQQHRPYRPCHITDAESGERRHGAGYGIDRGEKYLAEHQRRGGAVDEKIVIFDSAADPAGERGLARRTGSCVQCSFLCCGGGRRLDLLRCCRYRHDVLGDL</sequence>
<feature type="region of interest" description="Disordered" evidence="1">
    <location>
        <begin position="87"/>
        <end position="161"/>
    </location>
</feature>
<dbReference type="HOGENOM" id="CLU_606514_0_0_4"/>
<feature type="region of interest" description="Disordered" evidence="1">
    <location>
        <begin position="219"/>
        <end position="277"/>
    </location>
</feature>
<reference evidence="3" key="6">
    <citation type="submission" date="2011-05" db="EMBL/GenBank/DDBJ databases">
        <title>Complete sequence of Collimonas fungivorans Ter331.</title>
        <authorList>
            <person name="Leveau J.H."/>
        </authorList>
    </citation>
    <scope>NUCLEOTIDE SEQUENCE [LARGE SCALE GENOMIC DNA]</scope>
    <source>
        <strain evidence="3">Ter331</strain>
    </source>
</reference>
<feature type="compositionally biased region" description="Basic and acidic residues" evidence="1">
    <location>
        <begin position="133"/>
        <end position="151"/>
    </location>
</feature>
<dbReference type="EMBL" id="CP002745">
    <property type="protein sequence ID" value="AEK61918.1"/>
    <property type="molecule type" value="Genomic_DNA"/>
</dbReference>
<organism evidence="2 3">
    <name type="scientific">Collimonas fungivorans (strain Ter331)</name>
    <dbReference type="NCBI Taxonomy" id="1005048"/>
    <lineage>
        <taxon>Bacteria</taxon>
        <taxon>Pseudomonadati</taxon>
        <taxon>Pseudomonadota</taxon>
        <taxon>Betaproteobacteria</taxon>
        <taxon>Burkholderiales</taxon>
        <taxon>Oxalobacteraceae</taxon>
        <taxon>Collimonas</taxon>
    </lineage>
</organism>
<feature type="compositionally biased region" description="Basic and acidic residues" evidence="1">
    <location>
        <begin position="117"/>
        <end position="126"/>
    </location>
</feature>
<feature type="compositionally biased region" description="Basic and acidic residues" evidence="1">
    <location>
        <begin position="92"/>
        <end position="101"/>
    </location>
</feature>
<name>G0ABW2_COLFT</name>
<evidence type="ECO:0000313" key="2">
    <source>
        <dbReference type="EMBL" id="AEK61918.1"/>
    </source>
</evidence>
<feature type="compositionally biased region" description="Basic and acidic residues" evidence="1">
    <location>
        <begin position="12"/>
        <end position="27"/>
    </location>
</feature>
<dbReference type="KEGG" id="cfu:CFU_2088"/>
<keyword evidence="3" id="KW-1185">Reference proteome</keyword>
<evidence type="ECO:0000313" key="3">
    <source>
        <dbReference type="Proteomes" id="UP000008392"/>
    </source>
</evidence>
<reference evidence="2 3" key="5">
    <citation type="journal article" date="2011" name="ISME J.">
        <title>Dual transcriptional profiling of a bacterial/fungal confrontation: Collimonas fungivorans versus Aspergillus niger.</title>
        <authorList>
            <person name="Mela F."/>
            <person name="Fritsche K."/>
            <person name="de Boer W."/>
            <person name="van Veen J.A."/>
            <person name="de Graaff L.H."/>
            <person name="van den Berg M."/>
            <person name="Leveau J.H."/>
        </authorList>
    </citation>
    <scope>NUCLEOTIDE SEQUENCE [LARGE SCALE GENOMIC DNA]</scope>
    <source>
        <strain evidence="2 3">Ter331</strain>
    </source>
</reference>
<feature type="compositionally biased region" description="Basic and acidic residues" evidence="1">
    <location>
        <begin position="223"/>
        <end position="237"/>
    </location>
</feature>
<dbReference type="Proteomes" id="UP000008392">
    <property type="component" value="Chromosome"/>
</dbReference>
<evidence type="ECO:0000256" key="1">
    <source>
        <dbReference type="SAM" id="MobiDB-lite"/>
    </source>
</evidence>
<dbReference type="eggNOG" id="ENOG502ZK4R">
    <property type="taxonomic scope" value="Bacteria"/>
</dbReference>
<protein>
    <submittedName>
        <fullName evidence="2">Uncharacterized protein</fullName>
    </submittedName>
</protein>
<proteinExistence type="predicted"/>
<accession>G0ABW2</accession>
<reference evidence="2 3" key="3">
    <citation type="journal article" date="2008" name="FEMS Microbiol. Ecol.">
        <title>Identification and characterization of genes underlying chitinolysis in Collimonas fungivorans Ter331.</title>
        <authorList>
            <person name="Fritsche K."/>
            <person name="de Boer W."/>
            <person name="Gerards S."/>
            <person name="van den Berg M."/>
            <person name="van Veen J.A."/>
            <person name="Leveau J.H."/>
        </authorList>
    </citation>
    <scope>NUCLEOTIDE SEQUENCE [LARGE SCALE GENOMIC DNA]</scope>
    <source>
        <strain evidence="2 3">Ter331</strain>
    </source>
</reference>
<reference evidence="2 3" key="4">
    <citation type="journal article" date="2010" name="Environ. Microbiol.">
        <title>The bacterial genus Collimonas: mycophagy, weathering and other adaptive solutions to life in oligotrophic soil environments.</title>
        <authorList>
            <person name="Leveau J.H."/>
            <person name="Uroz S."/>
            <person name="de Boer W."/>
        </authorList>
    </citation>
    <scope>NUCLEOTIDE SEQUENCE [LARGE SCALE GENOMIC DNA]</scope>
    <source>
        <strain evidence="2 3">Ter331</strain>
    </source>
</reference>
<reference evidence="2 3" key="1">
    <citation type="journal article" date="2004" name="Environ. Microbiol.">
        <title>Phylogeny-function analysis of (meta)genomic libraries: screening for expression of ribosomal RNA genes by large-insert library fluorescent in situ hybridization (LIL-FISH).</title>
        <authorList>
            <person name="Leveau J.H."/>
            <person name="Gerards S."/>
            <person name="de Boer W."/>
            <person name="van Veen J.A."/>
        </authorList>
    </citation>
    <scope>NUCLEOTIDE SEQUENCE [LARGE SCALE GENOMIC DNA]</scope>
    <source>
        <strain evidence="2 3">Ter331</strain>
    </source>
</reference>
<dbReference type="AlphaFoldDB" id="G0ABW2"/>
<feature type="region of interest" description="Disordered" evidence="1">
    <location>
        <begin position="1"/>
        <end position="69"/>
    </location>
</feature>
<gene>
    <name evidence="2" type="ordered locus">CFU_2088</name>
</gene>
<reference evidence="2 3" key="2">
    <citation type="journal article" date="2006" name="J. Microbiol. Methods">
        <title>Genomic flank-sequencing of plasposon insertion sites for rapid identification of functional genes.</title>
        <authorList>
            <person name="Leveau J.H."/>
            <person name="Gerards S."/>
            <person name="Fritsche K."/>
            <person name="Zondag G."/>
            <person name="van Veen J.A."/>
        </authorList>
    </citation>
    <scope>NUCLEOTIDE SEQUENCE [LARGE SCALE GENOMIC DNA]</scope>
    <source>
        <strain evidence="2 3">Ter331</strain>
    </source>
</reference>